<gene>
    <name evidence="2" type="ORF">JAAARDRAFT_201192</name>
</gene>
<dbReference type="EMBL" id="KL197833">
    <property type="protein sequence ID" value="KDQ49044.1"/>
    <property type="molecule type" value="Genomic_DNA"/>
</dbReference>
<name>A0A067P2S0_9AGAM</name>
<evidence type="ECO:0000313" key="3">
    <source>
        <dbReference type="Proteomes" id="UP000027265"/>
    </source>
</evidence>
<dbReference type="HOGENOM" id="CLU_1343443_0_0_1"/>
<organism evidence="2 3">
    <name type="scientific">Jaapia argillacea MUCL 33604</name>
    <dbReference type="NCBI Taxonomy" id="933084"/>
    <lineage>
        <taxon>Eukaryota</taxon>
        <taxon>Fungi</taxon>
        <taxon>Dikarya</taxon>
        <taxon>Basidiomycota</taxon>
        <taxon>Agaricomycotina</taxon>
        <taxon>Agaricomycetes</taxon>
        <taxon>Agaricomycetidae</taxon>
        <taxon>Jaapiales</taxon>
        <taxon>Jaapiaceae</taxon>
        <taxon>Jaapia</taxon>
    </lineage>
</organism>
<evidence type="ECO:0000256" key="1">
    <source>
        <dbReference type="SAM" id="MobiDB-lite"/>
    </source>
</evidence>
<sequence length="204" mass="23363">MRIQAEHLFSLKLVKEAIDPKYINRASVKVGWVYGKSKWRRSSPEEGTSRAVSCFTIGEVCPRDRENGFRDNTSFKIWSRESGDFGSPPLHTEVQLSEEKREHHWKYMVEVFTAEDDLVGRPRSLETAIVVIAPDGRQMVFLPSDWDPRPSREGGSYDHRDLNALFEDDATPSRHASDAYLIERRLRTTNRPGMPSVQSNTVPT</sequence>
<dbReference type="AlphaFoldDB" id="A0A067P2S0"/>
<feature type="region of interest" description="Disordered" evidence="1">
    <location>
        <begin position="185"/>
        <end position="204"/>
    </location>
</feature>
<evidence type="ECO:0000313" key="2">
    <source>
        <dbReference type="EMBL" id="KDQ49044.1"/>
    </source>
</evidence>
<accession>A0A067P2S0</accession>
<proteinExistence type="predicted"/>
<keyword evidence="3" id="KW-1185">Reference proteome</keyword>
<dbReference type="InParanoid" id="A0A067P2S0"/>
<protein>
    <submittedName>
        <fullName evidence="2">Uncharacterized protein</fullName>
    </submittedName>
</protein>
<dbReference type="Proteomes" id="UP000027265">
    <property type="component" value="Unassembled WGS sequence"/>
</dbReference>
<reference evidence="3" key="1">
    <citation type="journal article" date="2014" name="Proc. Natl. Acad. Sci. U.S.A.">
        <title>Extensive sampling of basidiomycete genomes demonstrates inadequacy of the white-rot/brown-rot paradigm for wood decay fungi.</title>
        <authorList>
            <person name="Riley R."/>
            <person name="Salamov A.A."/>
            <person name="Brown D.W."/>
            <person name="Nagy L.G."/>
            <person name="Floudas D."/>
            <person name="Held B.W."/>
            <person name="Levasseur A."/>
            <person name="Lombard V."/>
            <person name="Morin E."/>
            <person name="Otillar R."/>
            <person name="Lindquist E.A."/>
            <person name="Sun H."/>
            <person name="LaButti K.M."/>
            <person name="Schmutz J."/>
            <person name="Jabbour D."/>
            <person name="Luo H."/>
            <person name="Baker S.E."/>
            <person name="Pisabarro A.G."/>
            <person name="Walton J.D."/>
            <person name="Blanchette R.A."/>
            <person name="Henrissat B."/>
            <person name="Martin F."/>
            <person name="Cullen D."/>
            <person name="Hibbett D.S."/>
            <person name="Grigoriev I.V."/>
        </authorList>
    </citation>
    <scope>NUCLEOTIDE SEQUENCE [LARGE SCALE GENOMIC DNA]</scope>
    <source>
        <strain evidence="3">MUCL 33604</strain>
    </source>
</reference>